<proteinExistence type="predicted"/>
<dbReference type="Proteomes" id="UP000184600">
    <property type="component" value="Unassembled WGS sequence"/>
</dbReference>
<protein>
    <submittedName>
        <fullName evidence="1">Formate hydrogenlyase maturation protein HycH</fullName>
    </submittedName>
</protein>
<dbReference type="RefSeq" id="WP_073582507.1">
    <property type="nucleotide sequence ID" value="NZ_AP024897.1"/>
</dbReference>
<dbReference type="Pfam" id="PF07450">
    <property type="entry name" value="HycH"/>
    <property type="match status" value="1"/>
</dbReference>
<name>A0A1M7YUY0_9VIBR</name>
<dbReference type="OrthoDB" id="3173483at2"/>
<keyword evidence="2" id="KW-1185">Reference proteome</keyword>
<dbReference type="STRING" id="1117707.VQ7734_02259"/>
<accession>A0A1M7YUY0</accession>
<dbReference type="EMBL" id="FRFG01000026">
    <property type="protein sequence ID" value="SHO56490.1"/>
    <property type="molecule type" value="Genomic_DNA"/>
</dbReference>
<keyword evidence="1" id="KW-0456">Lyase</keyword>
<reference evidence="2" key="1">
    <citation type="submission" date="2016-12" db="EMBL/GenBank/DDBJ databases">
        <authorList>
            <person name="Rodrigo-Torres L."/>
            <person name="Arahal R.D."/>
            <person name="Lucena T."/>
        </authorList>
    </citation>
    <scope>NUCLEOTIDE SEQUENCE [LARGE SCALE GENOMIC DNA]</scope>
</reference>
<dbReference type="NCBIfam" id="NF011664">
    <property type="entry name" value="PRK15084.1"/>
    <property type="match status" value="1"/>
</dbReference>
<dbReference type="GO" id="GO:0016829">
    <property type="term" value="F:lyase activity"/>
    <property type="evidence" value="ECO:0007669"/>
    <property type="project" value="UniProtKB-KW"/>
</dbReference>
<gene>
    <name evidence="1" type="ORF">VQ7734_02259</name>
</gene>
<dbReference type="InterPro" id="IPR010005">
    <property type="entry name" value="Formate_DH_maturation_HycH"/>
</dbReference>
<organism evidence="1 2">
    <name type="scientific">Vibrio quintilis</name>
    <dbReference type="NCBI Taxonomy" id="1117707"/>
    <lineage>
        <taxon>Bacteria</taxon>
        <taxon>Pseudomonadati</taxon>
        <taxon>Pseudomonadota</taxon>
        <taxon>Gammaproteobacteria</taxon>
        <taxon>Vibrionales</taxon>
        <taxon>Vibrionaceae</taxon>
        <taxon>Vibrio</taxon>
    </lineage>
</organism>
<evidence type="ECO:0000313" key="1">
    <source>
        <dbReference type="EMBL" id="SHO56490.1"/>
    </source>
</evidence>
<sequence>MAVAESRHLNGQVNFYRLSRKFVDESEMPQEAKQVMYYSLAIGHHLGIVDCLKSEMDCTGQEYLEWISALPEDSDAYRKMKGFLMFGEITVYPEHIDMLALAFDQIESAEQSEKSRELTRGLLNILTAIHHEPTMYLMVRGGR</sequence>
<dbReference type="AlphaFoldDB" id="A0A1M7YUY0"/>
<evidence type="ECO:0000313" key="2">
    <source>
        <dbReference type="Proteomes" id="UP000184600"/>
    </source>
</evidence>